<feature type="transmembrane region" description="Helical" evidence="1">
    <location>
        <begin position="188"/>
        <end position="206"/>
    </location>
</feature>
<reference evidence="2 3" key="1">
    <citation type="journal article" date="2002" name="Nucleic Acids Res.">
        <title>The complete genomic sequence of Mycoplasma penetrans, an intracellular bacterial pathogen in humans.</title>
        <authorList>
            <person name="Sasaki Y."/>
            <person name="Ishikawa J."/>
            <person name="Yamashita A."/>
            <person name="Oshima K."/>
            <person name="Kenri T."/>
            <person name="Furuya K."/>
            <person name="Yoshino C."/>
            <person name="Horino A."/>
            <person name="Shiba T."/>
            <person name="Sasaki T."/>
            <person name="Hattori M."/>
        </authorList>
    </citation>
    <scope>NUCLEOTIDE SEQUENCE [LARGE SCALE GENOMIC DNA]</scope>
    <source>
        <strain evidence="2 3">HF-2</strain>
    </source>
</reference>
<gene>
    <name evidence="2" type="ordered locus">MYPE8050</name>
</gene>
<dbReference type="HOGENOM" id="CLU_374212_0_0_14"/>
<evidence type="ECO:0000313" key="3">
    <source>
        <dbReference type="Proteomes" id="UP000002522"/>
    </source>
</evidence>
<dbReference type="EMBL" id="BA000026">
    <property type="protein sequence ID" value="BAC44598.1"/>
    <property type="molecule type" value="Genomic_DNA"/>
</dbReference>
<name>Q8EUW3_MALP2</name>
<dbReference type="KEGG" id="mpe:MYPE8050"/>
<evidence type="ECO:0000256" key="1">
    <source>
        <dbReference type="SAM" id="Phobius"/>
    </source>
</evidence>
<keyword evidence="3" id="KW-1185">Reference proteome</keyword>
<accession>Q8EUW3</accession>
<keyword evidence="1" id="KW-0812">Transmembrane</keyword>
<proteinExistence type="predicted"/>
<sequence length="742" mass="86871">MILLTKSKFIFLFFILKGKKMNSEKDKILLSETKEVNNELEKVAYQAEQITELDNGPVKQTEAQPNLNNNNISNAAIAGAAMNMVQNFIVNPNEKNNQNGLNKNSSASPIKERNLTINYSAVTNNPIEMFYNHINNTIGTVFDDYFAIKFNQYKGVVKKTYELDLQITDLEGSIINKKKELQYTKRKWIHALFIISFVFIIGLFFFKKYKANLAMINQFKEFKNQQENNILDTSNNRFALMHSLLSTITLYDLYKYTFERYGFKISELIPTTRILKLLDNKNNIDVKCGISGLYKNTPFYDVLVRSLAWREVTTSRSESFPYTSYETVTDSNGKRRTVAVTKYETLTAYHHENTPFIDADNVLVFMTHYEPQLLFSTNNKKPNKYIELENKNFVKLYGLDVSGDAKNDISIQQRVNQFFTIKAQEDYLKWLDLNGKYTFDFFKLKDSFNIFNTSHDIFPLEAANHFIEDINILENNAEVNLDVLCNRIKDIAFNYFNKIIKMLQLPLLSPAINREWYKHNSNNYTIGNNLSEVYDDVDNISNFDSNYNALRFLDPKFFWFNTNKKPTKPIWFRLNESVKNKKDIIHFHYNMNSYWSETLIDYVTVVGMHVGTKVIGVPYEKFYFFTEEKFLSNLFANNKNVPRIYITPNVRHLIGKGTYENQEFVNLMIQKGIWCSNPNWLENFSRTKQLVTISDKLNEYNKDAQSSIVIDQYGFYFISNNKDTKNEFVESILLELKSIFSM</sequence>
<dbReference type="InParanoid" id="Q8EUW3"/>
<dbReference type="eggNOG" id="ENOG5034B0Q">
    <property type="taxonomic scope" value="Bacteria"/>
</dbReference>
<dbReference type="Proteomes" id="UP000002522">
    <property type="component" value="Chromosome"/>
</dbReference>
<keyword evidence="1" id="KW-1133">Transmembrane helix</keyword>
<keyword evidence="1" id="KW-0472">Membrane</keyword>
<protein>
    <submittedName>
        <fullName evidence="2">Uncharacterized protein</fullName>
    </submittedName>
</protein>
<dbReference type="STRING" id="272633.gene:10731927"/>
<organism evidence="2 3">
    <name type="scientific">Malacoplasma penetrans (strain HF-2)</name>
    <name type="common">Mycoplasma penetrans</name>
    <dbReference type="NCBI Taxonomy" id="272633"/>
    <lineage>
        <taxon>Bacteria</taxon>
        <taxon>Bacillati</taxon>
        <taxon>Mycoplasmatota</taxon>
        <taxon>Mycoplasmoidales</taxon>
        <taxon>Mycoplasmoidaceae</taxon>
        <taxon>Malacoplasma</taxon>
    </lineage>
</organism>
<evidence type="ECO:0000313" key="2">
    <source>
        <dbReference type="EMBL" id="BAC44598.1"/>
    </source>
</evidence>
<dbReference type="AlphaFoldDB" id="Q8EUW3"/>